<dbReference type="InterPro" id="IPR000322">
    <property type="entry name" value="Glyco_hydro_31_TIM"/>
</dbReference>
<keyword evidence="6" id="KW-0378">Hydrolase</keyword>
<dbReference type="PANTHER" id="PTHR43863">
    <property type="entry name" value="HYDROLASE, PUTATIVE (AFU_ORTHOLOGUE AFUA_1G03140)-RELATED"/>
    <property type="match status" value="1"/>
</dbReference>
<dbReference type="EMBL" id="JAAROL010000009">
    <property type="protein sequence ID" value="MBC1333393.1"/>
    <property type="molecule type" value="Genomic_DNA"/>
</dbReference>
<dbReference type="InterPro" id="IPR048395">
    <property type="entry name" value="Glyco_hydro_31_C"/>
</dbReference>
<dbReference type="GO" id="GO:0030246">
    <property type="term" value="F:carbohydrate binding"/>
    <property type="evidence" value="ECO:0007669"/>
    <property type="project" value="InterPro"/>
</dbReference>
<organism evidence="6 7">
    <name type="scientific">Listeria booriae</name>
    <dbReference type="NCBI Taxonomy" id="1552123"/>
    <lineage>
        <taxon>Bacteria</taxon>
        <taxon>Bacillati</taxon>
        <taxon>Bacillota</taxon>
        <taxon>Bacilli</taxon>
        <taxon>Bacillales</taxon>
        <taxon>Listeriaceae</taxon>
        <taxon>Listeria</taxon>
    </lineage>
</organism>
<dbReference type="InterPro" id="IPR011013">
    <property type="entry name" value="Gal_mutarotase_sf_dom"/>
</dbReference>
<dbReference type="Pfam" id="PF22681">
    <property type="entry name" value="Lmo2446-like_N"/>
    <property type="match status" value="1"/>
</dbReference>
<dbReference type="PANTHER" id="PTHR43863:SF2">
    <property type="entry name" value="MALTASE-GLUCOAMYLASE"/>
    <property type="match status" value="1"/>
</dbReference>
<evidence type="ECO:0000259" key="3">
    <source>
        <dbReference type="Pfam" id="PF13802"/>
    </source>
</evidence>
<protein>
    <submittedName>
        <fullName evidence="6">Glycoside hydrolase family 31 protein</fullName>
    </submittedName>
</protein>
<dbReference type="InterPro" id="IPR017853">
    <property type="entry name" value="GH"/>
</dbReference>
<dbReference type="Gene3D" id="2.60.40.10">
    <property type="entry name" value="Immunoglobulins"/>
    <property type="match status" value="1"/>
</dbReference>
<dbReference type="Gene3D" id="1.50.10.10">
    <property type="match status" value="1"/>
</dbReference>
<dbReference type="Pfam" id="PF21365">
    <property type="entry name" value="Glyco_hydro_31_3rd"/>
    <property type="match status" value="1"/>
</dbReference>
<proteinExistence type="inferred from homology"/>
<comment type="similarity">
    <text evidence="1">Belongs to the glycosyl hydrolase 31 family.</text>
</comment>
<dbReference type="GO" id="GO:0016757">
    <property type="term" value="F:glycosyltransferase activity"/>
    <property type="evidence" value="ECO:0007669"/>
    <property type="project" value="UniProtKB-ARBA"/>
</dbReference>
<feature type="domain" description="Lmo2446-like N-terminal" evidence="5">
    <location>
        <begin position="246"/>
        <end position="292"/>
    </location>
</feature>
<reference evidence="6 7" key="1">
    <citation type="submission" date="2020-03" db="EMBL/GenBank/DDBJ databases">
        <title>Soil Listeria distribution.</title>
        <authorList>
            <person name="Liao J."/>
            <person name="Wiedmann M."/>
        </authorList>
    </citation>
    <scope>NUCLEOTIDE SEQUENCE [LARGE SCALE GENOMIC DNA]</scope>
    <source>
        <strain evidence="6 7">FSL L7-1833</strain>
    </source>
</reference>
<feature type="domain" description="Glycosyl hydrolase family 31 C-terminal" evidence="4">
    <location>
        <begin position="926"/>
        <end position="1011"/>
    </location>
</feature>
<dbReference type="SUPFAM" id="SSF74650">
    <property type="entry name" value="Galactose mutarotase-like"/>
    <property type="match status" value="1"/>
</dbReference>
<dbReference type="InterPro" id="IPR051816">
    <property type="entry name" value="Glycosyl_Hydrolase_31"/>
</dbReference>
<dbReference type="GO" id="GO:0005975">
    <property type="term" value="P:carbohydrate metabolic process"/>
    <property type="evidence" value="ECO:0007669"/>
    <property type="project" value="InterPro"/>
</dbReference>
<dbReference type="InterPro" id="IPR008928">
    <property type="entry name" value="6-hairpin_glycosidase_sf"/>
</dbReference>
<dbReference type="InterPro" id="IPR013780">
    <property type="entry name" value="Glyco_hydro_b"/>
</dbReference>
<comment type="caution">
    <text evidence="6">The sequence shown here is derived from an EMBL/GenBank/DDBJ whole genome shotgun (WGS) entry which is preliminary data.</text>
</comment>
<dbReference type="SUPFAM" id="SSF51445">
    <property type="entry name" value="(Trans)glycosidases"/>
    <property type="match status" value="1"/>
</dbReference>
<dbReference type="GO" id="GO:0004553">
    <property type="term" value="F:hydrolase activity, hydrolyzing O-glycosyl compounds"/>
    <property type="evidence" value="ECO:0007669"/>
    <property type="project" value="InterPro"/>
</dbReference>
<dbReference type="Gene3D" id="2.60.40.1760">
    <property type="entry name" value="glycosyl hydrolase (family 31)"/>
    <property type="match status" value="1"/>
</dbReference>
<dbReference type="Pfam" id="PF13802">
    <property type="entry name" value="Gal_mutarotas_2"/>
    <property type="match status" value="1"/>
</dbReference>
<feature type="domain" description="Glycoside hydrolase family 31 TIM barrel" evidence="2">
    <location>
        <begin position="569"/>
        <end position="917"/>
    </location>
</feature>
<evidence type="ECO:0000259" key="4">
    <source>
        <dbReference type="Pfam" id="PF21365"/>
    </source>
</evidence>
<evidence type="ECO:0000259" key="5">
    <source>
        <dbReference type="Pfam" id="PF22681"/>
    </source>
</evidence>
<evidence type="ECO:0000313" key="7">
    <source>
        <dbReference type="Proteomes" id="UP000532866"/>
    </source>
</evidence>
<dbReference type="InterPro" id="IPR025887">
    <property type="entry name" value="Glyco_hydro_31_N_dom"/>
</dbReference>
<dbReference type="SUPFAM" id="SSF48208">
    <property type="entry name" value="Six-hairpin glycosidases"/>
    <property type="match status" value="1"/>
</dbReference>
<dbReference type="InterPro" id="IPR012341">
    <property type="entry name" value="6hp_glycosidase-like_sf"/>
</dbReference>
<accession>A0A7X0WGF8</accession>
<dbReference type="Pfam" id="PF01055">
    <property type="entry name" value="Glyco_hydro_31_2nd"/>
    <property type="match status" value="1"/>
</dbReference>
<evidence type="ECO:0000256" key="1">
    <source>
        <dbReference type="ARBA" id="ARBA00007806"/>
    </source>
</evidence>
<dbReference type="AlphaFoldDB" id="A0A7X0WGF8"/>
<dbReference type="CDD" id="cd14752">
    <property type="entry name" value="GH31_N"/>
    <property type="match status" value="1"/>
</dbReference>
<dbReference type="InterPro" id="IPR013783">
    <property type="entry name" value="Ig-like_fold"/>
</dbReference>
<dbReference type="SUPFAM" id="SSF51011">
    <property type="entry name" value="Glycosyl hydrolase domain"/>
    <property type="match status" value="1"/>
</dbReference>
<sequence length="1102" mass="126641">MSKFAQLIDGYRLVVEDETTVLQEMLQQTTPNTMQDSLIELATWVWLDCHVNETYTEILDSVVCVLQEEWERKELSIWNENKDVHLATLSSVYAALLAVKHRHQKPALQQQITEIRDYVFTHLLKGGTVLNGLQTRKISIDQLLSVLPFGLFSPEDLVMVEAVKVMEQQLVTDEGVLPFTGAADVSSFATWLLALYFLEKKDIRKAEHYIHLAQKIEHKSSLDGTFLAINTIFQEKFQTVGAHIKHSPLGNENPYEPQRTERLPHFPEITEQFAVSCEVTAEQSVAEVSVLFIESKEKISCKREKDDIWKGIVPPRNEKGVYSYYFEATFIDGTQLISEQYSVETITEHYSESATIYSITDGFAVTFHDGNRSECQVVFQLESDELQMNVNPVIINCETAILEGNGLAKNGDLEMELKSHPVRLEVRYRGEILLQSHAIYPAFQWYSNRHENIVKFKIHLDSPQEEAFFGFGERYNELNQRGNLLDCYVYNQYRDQGTRTYIPIPFYHTNRSYSIFIDTTCYTSFDLGKQLADKHSIVTTLGDEPVQISIFAGDVKTAIAKYVEKTGEPAMLPVWAFGPWMSSNNWDRDQVVREEIEMTQKLQIPATVVVLEQWSDEATYYMFNDAEYTLKDPAESYSYEELHFPDWGRWPNPRALTQYVHDNKMKLILWQIPIQKYLNQQQHPLKDLEEAYMIERGYVVKNEDGSPYRIPENWFTNSLIMDFSNKAGSKWWFEKRQYLIDIGIDGFKTDGGEFVFGSGLQFADGRKGEAMRNAYPNDYVEAYYHFAQQNDGMTFSRAGYTGAQRFPAHWAGDERSTFDAFRRSLIAGLSAGLSGLPFWSWDFAGFNGDIPTAELFLRSAAMAAFCPIMQYHAESKGEFNQDRTPWNIAARTKDTTVIPIYRHFANVRMNLLPYIYNEARKSVATGLPMMRALMLEFPDDTRVADMFDQYLFGEHLLVAPLIKEGAWSREVYLPEGIWYNLWTNEKVTGPTVQNYTCDTSEIPVFVKASTAILYNVNETLQLGSWIGNDVSTYHRPLLKIYIGEDFEETVTDHIGNRWEINVSNKGKMVQVNTNVTENYTVELIGAPIKSTIKKGRCSNENK</sequence>
<dbReference type="Gene3D" id="2.60.40.1180">
    <property type="entry name" value="Golgi alpha-mannosidase II"/>
    <property type="match status" value="1"/>
</dbReference>
<name>A0A7X0WGF8_9LIST</name>
<evidence type="ECO:0000313" key="6">
    <source>
        <dbReference type="EMBL" id="MBC1333393.1"/>
    </source>
</evidence>
<dbReference type="RefSeq" id="WP_260443704.1">
    <property type="nucleotide sequence ID" value="NZ_JAARNB010000002.1"/>
</dbReference>
<dbReference type="Gene3D" id="3.20.20.80">
    <property type="entry name" value="Glycosidases"/>
    <property type="match status" value="1"/>
</dbReference>
<dbReference type="Proteomes" id="UP000532866">
    <property type="component" value="Unassembled WGS sequence"/>
</dbReference>
<gene>
    <name evidence="6" type="ORF">HB759_15715</name>
</gene>
<dbReference type="CDD" id="cd06597">
    <property type="entry name" value="GH31_transferase_CtsY"/>
    <property type="match status" value="1"/>
</dbReference>
<feature type="domain" description="Glycoside hydrolase family 31 N-terminal" evidence="3">
    <location>
        <begin position="411"/>
        <end position="526"/>
    </location>
</feature>
<dbReference type="InterPro" id="IPR055242">
    <property type="entry name" value="Lmo2446-like_N"/>
</dbReference>
<evidence type="ECO:0000259" key="2">
    <source>
        <dbReference type="Pfam" id="PF01055"/>
    </source>
</evidence>